<name>A0ABU5NSX0_9BACI</name>
<organism evidence="1 2">
    <name type="scientific">Lysinibacillus irui</name>
    <dbReference type="NCBI Taxonomy" id="2998077"/>
    <lineage>
        <taxon>Bacteria</taxon>
        <taxon>Bacillati</taxon>
        <taxon>Bacillota</taxon>
        <taxon>Bacilli</taxon>
        <taxon>Bacillales</taxon>
        <taxon>Bacillaceae</taxon>
        <taxon>Lysinibacillus</taxon>
    </lineage>
</organism>
<keyword evidence="2" id="KW-1185">Reference proteome</keyword>
<protein>
    <submittedName>
        <fullName evidence="1">Uncharacterized protein</fullName>
    </submittedName>
</protein>
<dbReference type="EMBL" id="JAXUIA010000022">
    <property type="protein sequence ID" value="MEA0979137.1"/>
    <property type="molecule type" value="Genomic_DNA"/>
</dbReference>
<dbReference type="RefSeq" id="WP_322612175.1">
    <property type="nucleotide sequence ID" value="NZ_JAXLNX010000040.1"/>
</dbReference>
<dbReference type="Proteomes" id="UP001289615">
    <property type="component" value="Unassembled WGS sequence"/>
</dbReference>
<evidence type="ECO:0000313" key="1">
    <source>
        <dbReference type="EMBL" id="MEA0979137.1"/>
    </source>
</evidence>
<gene>
    <name evidence="1" type="ORF">U6C28_22930</name>
</gene>
<reference evidence="1 2" key="1">
    <citation type="submission" date="2023-12" db="EMBL/GenBank/DDBJ databases">
        <title>Genome comparison identifies genes involved in endophytic behavior of Lysinibacillus irui and provides insights into its role as a plant-growth promoting bacterium.</title>
        <authorList>
            <person name="Hilario S."/>
            <person name="Matos I."/>
            <person name="Goncalves M.F.M."/>
            <person name="Pardo C.A."/>
            <person name="Santos M.J."/>
        </authorList>
    </citation>
    <scope>NUCLEOTIDE SEQUENCE [LARGE SCALE GENOMIC DNA]</scope>
    <source>
        <strain evidence="1 2">B3</strain>
    </source>
</reference>
<proteinExistence type="predicted"/>
<sequence length="110" mass="13317">MANFKNDNWCHEVHIATITPNLEIIIHVPIELFFHNRRYGMIIGYVSEGHWVSKNFMSIRTKKQEYAGWPPILTPEDFERAIKLMVEKEKFKGEKFREDPQKYPFWKEYI</sequence>
<evidence type="ECO:0000313" key="2">
    <source>
        <dbReference type="Proteomes" id="UP001289615"/>
    </source>
</evidence>
<accession>A0ABU5NSX0</accession>
<comment type="caution">
    <text evidence="1">The sequence shown here is derived from an EMBL/GenBank/DDBJ whole genome shotgun (WGS) entry which is preliminary data.</text>
</comment>